<accession>A0A0D3KDJ9</accession>
<feature type="compositionally biased region" description="Basic residues" evidence="1">
    <location>
        <begin position="145"/>
        <end position="165"/>
    </location>
</feature>
<feature type="region of interest" description="Disordered" evidence="1">
    <location>
        <begin position="86"/>
        <end position="165"/>
    </location>
</feature>
<dbReference type="EnsemblProtists" id="EOD10064">
    <property type="protein sequence ID" value="EOD10064"/>
    <property type="gene ID" value="EMIHUDRAFT_437999"/>
</dbReference>
<feature type="region of interest" description="Disordered" evidence="1">
    <location>
        <begin position="38"/>
        <end position="66"/>
    </location>
</feature>
<evidence type="ECO:0000256" key="1">
    <source>
        <dbReference type="SAM" id="MobiDB-lite"/>
    </source>
</evidence>
<reference evidence="2" key="2">
    <citation type="submission" date="2024-10" db="UniProtKB">
        <authorList>
            <consortium name="EnsemblProtists"/>
        </authorList>
    </citation>
    <scope>IDENTIFICATION</scope>
</reference>
<keyword evidence="3" id="KW-1185">Reference proteome</keyword>
<dbReference type="PaxDb" id="2903-EOD10064"/>
<organism evidence="2 3">
    <name type="scientific">Emiliania huxleyi (strain CCMP1516)</name>
    <dbReference type="NCBI Taxonomy" id="280463"/>
    <lineage>
        <taxon>Eukaryota</taxon>
        <taxon>Haptista</taxon>
        <taxon>Haptophyta</taxon>
        <taxon>Prymnesiophyceae</taxon>
        <taxon>Isochrysidales</taxon>
        <taxon>Noelaerhabdaceae</taxon>
        <taxon>Emiliania</taxon>
    </lineage>
</organism>
<sequence length="165" mass="19026">MPSARAALARRWNRWPWTTARAKRTRCARAATGTWGGAGLVRASRASSERGTRRAPSRTLPTPATLEKLGRASSRWIWDRSTLCQSPSIVRPSRPPRSGRHERLPSRRPALPGRVGIWQRRRPTRRHQRRSPRRALRPQPSQQPRRPKPRRRPVSAHNRSRWVSG</sequence>
<proteinExistence type="predicted"/>
<dbReference type="AlphaFoldDB" id="A0A0D3KDJ9"/>
<evidence type="ECO:0000313" key="3">
    <source>
        <dbReference type="Proteomes" id="UP000013827"/>
    </source>
</evidence>
<dbReference type="Proteomes" id="UP000013827">
    <property type="component" value="Unassembled WGS sequence"/>
</dbReference>
<evidence type="ECO:0000313" key="2">
    <source>
        <dbReference type="EnsemblProtists" id="EOD33834"/>
    </source>
</evidence>
<feature type="compositionally biased region" description="Basic residues" evidence="1">
    <location>
        <begin position="119"/>
        <end position="136"/>
    </location>
</feature>
<protein>
    <submittedName>
        <fullName evidence="2">Uncharacterized protein</fullName>
    </submittedName>
</protein>
<reference evidence="3" key="1">
    <citation type="journal article" date="2013" name="Nature">
        <title>Pan genome of the phytoplankton Emiliania underpins its global distribution.</title>
        <authorList>
            <person name="Read B.A."/>
            <person name="Kegel J."/>
            <person name="Klute M.J."/>
            <person name="Kuo A."/>
            <person name="Lefebvre S.C."/>
            <person name="Maumus F."/>
            <person name="Mayer C."/>
            <person name="Miller J."/>
            <person name="Monier A."/>
            <person name="Salamov A."/>
            <person name="Young J."/>
            <person name="Aguilar M."/>
            <person name="Claverie J.M."/>
            <person name="Frickenhaus S."/>
            <person name="Gonzalez K."/>
            <person name="Herman E.K."/>
            <person name="Lin Y.C."/>
            <person name="Napier J."/>
            <person name="Ogata H."/>
            <person name="Sarno A.F."/>
            <person name="Shmutz J."/>
            <person name="Schroeder D."/>
            <person name="de Vargas C."/>
            <person name="Verret F."/>
            <person name="von Dassow P."/>
            <person name="Valentin K."/>
            <person name="Van de Peer Y."/>
            <person name="Wheeler G."/>
            <person name="Dacks J.B."/>
            <person name="Delwiche C.F."/>
            <person name="Dyhrman S.T."/>
            <person name="Glockner G."/>
            <person name="John U."/>
            <person name="Richards T."/>
            <person name="Worden A.Z."/>
            <person name="Zhang X."/>
            <person name="Grigoriev I.V."/>
            <person name="Allen A.E."/>
            <person name="Bidle K."/>
            <person name="Borodovsky M."/>
            <person name="Bowler C."/>
            <person name="Brownlee C."/>
            <person name="Cock J.M."/>
            <person name="Elias M."/>
            <person name="Gladyshev V.N."/>
            <person name="Groth M."/>
            <person name="Guda C."/>
            <person name="Hadaegh A."/>
            <person name="Iglesias-Rodriguez M.D."/>
            <person name="Jenkins J."/>
            <person name="Jones B.M."/>
            <person name="Lawson T."/>
            <person name="Leese F."/>
            <person name="Lindquist E."/>
            <person name="Lobanov A."/>
            <person name="Lomsadze A."/>
            <person name="Malik S.B."/>
            <person name="Marsh M.E."/>
            <person name="Mackinder L."/>
            <person name="Mock T."/>
            <person name="Mueller-Roeber B."/>
            <person name="Pagarete A."/>
            <person name="Parker M."/>
            <person name="Probert I."/>
            <person name="Quesneville H."/>
            <person name="Raines C."/>
            <person name="Rensing S.A."/>
            <person name="Riano-Pachon D.M."/>
            <person name="Richier S."/>
            <person name="Rokitta S."/>
            <person name="Shiraiwa Y."/>
            <person name="Soanes D.M."/>
            <person name="van der Giezen M."/>
            <person name="Wahlund T.M."/>
            <person name="Williams B."/>
            <person name="Wilson W."/>
            <person name="Wolfe G."/>
            <person name="Wurch L.L."/>
        </authorList>
    </citation>
    <scope>NUCLEOTIDE SEQUENCE</scope>
</reference>
<name>A0A0D3KDJ9_EMIH1</name>
<dbReference type="EnsemblProtists" id="EOD33834">
    <property type="protein sequence ID" value="EOD33834"/>
    <property type="gene ID" value="EMIHUDRAFT_441441"/>
</dbReference>